<dbReference type="Proteomes" id="UP000564385">
    <property type="component" value="Unassembled WGS sequence"/>
</dbReference>
<sequence>MVLYSHEHRTRPQTFHLLLQGPSCLQRKNIQKKRIGNPTSKYFQGSANINLLDNAATKRLLL</sequence>
<organism evidence="1 2">
    <name type="scientific">Tunturiibacter lichenicola</name>
    <dbReference type="NCBI Taxonomy" id="2051959"/>
    <lineage>
        <taxon>Bacteria</taxon>
        <taxon>Pseudomonadati</taxon>
        <taxon>Acidobacteriota</taxon>
        <taxon>Terriglobia</taxon>
        <taxon>Terriglobales</taxon>
        <taxon>Acidobacteriaceae</taxon>
        <taxon>Tunturiibacter</taxon>
    </lineage>
</organism>
<dbReference type="AlphaFoldDB" id="A0A852V5W2"/>
<evidence type="ECO:0000313" key="1">
    <source>
        <dbReference type="EMBL" id="NYF88408.1"/>
    </source>
</evidence>
<comment type="caution">
    <text evidence="1">The sequence shown here is derived from an EMBL/GenBank/DDBJ whole genome shotgun (WGS) entry which is preliminary data.</text>
</comment>
<accession>A0A852V5W2</accession>
<reference evidence="1 2" key="1">
    <citation type="submission" date="2020-07" db="EMBL/GenBank/DDBJ databases">
        <title>Genomic Encyclopedia of Type Strains, Phase IV (KMG-V): Genome sequencing to study the core and pangenomes of soil and plant-associated prokaryotes.</title>
        <authorList>
            <person name="Whitman W."/>
        </authorList>
    </citation>
    <scope>NUCLEOTIDE SEQUENCE [LARGE SCALE GENOMIC DNA]</scope>
    <source>
        <strain evidence="1 2">M8UP22</strain>
    </source>
</reference>
<dbReference type="EMBL" id="JACCCU010000001">
    <property type="protein sequence ID" value="NYF88408.1"/>
    <property type="molecule type" value="Genomic_DNA"/>
</dbReference>
<name>A0A852V5W2_9BACT</name>
<protein>
    <submittedName>
        <fullName evidence="1">Uncharacterized protein</fullName>
    </submittedName>
</protein>
<evidence type="ECO:0000313" key="2">
    <source>
        <dbReference type="Proteomes" id="UP000564385"/>
    </source>
</evidence>
<proteinExistence type="predicted"/>
<gene>
    <name evidence="1" type="ORF">HDF08_000475</name>
</gene>